<feature type="compositionally biased region" description="Basic and acidic residues" evidence="1">
    <location>
        <begin position="49"/>
        <end position="67"/>
    </location>
</feature>
<evidence type="ECO:0000256" key="1">
    <source>
        <dbReference type="SAM" id="MobiDB-lite"/>
    </source>
</evidence>
<dbReference type="EMBL" id="KQ977372">
    <property type="protein sequence ID" value="KYN03221.1"/>
    <property type="molecule type" value="Genomic_DNA"/>
</dbReference>
<evidence type="ECO:0000313" key="3">
    <source>
        <dbReference type="Proteomes" id="UP000078542"/>
    </source>
</evidence>
<gene>
    <name evidence="2" type="ORF">ALC62_05884</name>
</gene>
<dbReference type="Proteomes" id="UP000078542">
    <property type="component" value="Unassembled WGS sequence"/>
</dbReference>
<accession>A0A195CR89</accession>
<sequence length="107" mass="12418">MTTREFIRKVLSVTLSTLRGSREKRSSCASRRLLRASVCFSCRKKERTAKKTAERERGGEGERERERGRLRRRIPPRYALYNGRSFFTLNLIKLHRSTAAPAGYCPL</sequence>
<dbReference type="AlphaFoldDB" id="A0A195CR89"/>
<keyword evidence="3" id="KW-1185">Reference proteome</keyword>
<proteinExistence type="predicted"/>
<protein>
    <submittedName>
        <fullName evidence="2">Uncharacterized protein</fullName>
    </submittedName>
</protein>
<name>A0A195CR89_9HYME</name>
<evidence type="ECO:0000313" key="2">
    <source>
        <dbReference type="EMBL" id="KYN03221.1"/>
    </source>
</evidence>
<feature type="region of interest" description="Disordered" evidence="1">
    <location>
        <begin position="45"/>
        <end position="69"/>
    </location>
</feature>
<organism evidence="2 3">
    <name type="scientific">Cyphomyrmex costatus</name>
    <dbReference type="NCBI Taxonomy" id="456900"/>
    <lineage>
        <taxon>Eukaryota</taxon>
        <taxon>Metazoa</taxon>
        <taxon>Ecdysozoa</taxon>
        <taxon>Arthropoda</taxon>
        <taxon>Hexapoda</taxon>
        <taxon>Insecta</taxon>
        <taxon>Pterygota</taxon>
        <taxon>Neoptera</taxon>
        <taxon>Endopterygota</taxon>
        <taxon>Hymenoptera</taxon>
        <taxon>Apocrita</taxon>
        <taxon>Aculeata</taxon>
        <taxon>Formicoidea</taxon>
        <taxon>Formicidae</taxon>
        <taxon>Myrmicinae</taxon>
        <taxon>Cyphomyrmex</taxon>
    </lineage>
</organism>
<reference evidence="2 3" key="1">
    <citation type="submission" date="2016-03" db="EMBL/GenBank/DDBJ databases">
        <title>Cyphomyrmex costatus WGS genome.</title>
        <authorList>
            <person name="Nygaard S."/>
            <person name="Hu H."/>
            <person name="Boomsma J."/>
            <person name="Zhang G."/>
        </authorList>
    </citation>
    <scope>NUCLEOTIDE SEQUENCE [LARGE SCALE GENOMIC DNA]</scope>
    <source>
        <strain evidence="2">MS0001</strain>
        <tissue evidence="2">Whole body</tissue>
    </source>
</reference>